<dbReference type="AlphaFoldDB" id="A0A367MBQ3"/>
<sequence length="60" mass="6503">MATRLRRRLGLRPRFFVTDAKALGKVCGGSLRSVDVVAPEVRYLGAAVATRGFLPTQAQT</sequence>
<dbReference type="Proteomes" id="UP000253594">
    <property type="component" value="Unassembled WGS sequence"/>
</dbReference>
<protein>
    <submittedName>
        <fullName evidence="1">Uncharacterized protein</fullName>
    </submittedName>
</protein>
<accession>A0A367MBQ3</accession>
<name>A0A367MBQ3_PSEAI</name>
<evidence type="ECO:0000313" key="2">
    <source>
        <dbReference type="Proteomes" id="UP000253594"/>
    </source>
</evidence>
<organism evidence="1 2">
    <name type="scientific">Pseudomonas aeruginosa</name>
    <dbReference type="NCBI Taxonomy" id="287"/>
    <lineage>
        <taxon>Bacteria</taxon>
        <taxon>Pseudomonadati</taxon>
        <taxon>Pseudomonadota</taxon>
        <taxon>Gammaproteobacteria</taxon>
        <taxon>Pseudomonadales</taxon>
        <taxon>Pseudomonadaceae</taxon>
        <taxon>Pseudomonas</taxon>
    </lineage>
</organism>
<reference evidence="1 2" key="1">
    <citation type="submission" date="2018-07" db="EMBL/GenBank/DDBJ databases">
        <title>Mechanisms of high-level aminoglycoside resistance among Gram-negative pathogens in Brazil.</title>
        <authorList>
            <person name="Ballaben A.S."/>
            <person name="Darini A.L.C."/>
            <person name="Doi Y."/>
        </authorList>
    </citation>
    <scope>NUCLEOTIDE SEQUENCE [LARGE SCALE GENOMIC DNA]</scope>
    <source>
        <strain evidence="1 2">B2-305</strain>
    </source>
</reference>
<dbReference type="EMBL" id="QORE01000262">
    <property type="protein sequence ID" value="RCI74946.1"/>
    <property type="molecule type" value="Genomic_DNA"/>
</dbReference>
<proteinExistence type="predicted"/>
<evidence type="ECO:0000313" key="1">
    <source>
        <dbReference type="EMBL" id="RCI74946.1"/>
    </source>
</evidence>
<gene>
    <name evidence="1" type="ORF">DT376_10250</name>
</gene>
<comment type="caution">
    <text evidence="1">The sequence shown here is derived from an EMBL/GenBank/DDBJ whole genome shotgun (WGS) entry which is preliminary data.</text>
</comment>
<feature type="non-terminal residue" evidence="1">
    <location>
        <position position="60"/>
    </location>
</feature>